<dbReference type="EMBL" id="QDDR01000003">
    <property type="protein sequence ID" value="PVE48045.1"/>
    <property type="molecule type" value="Genomic_DNA"/>
</dbReference>
<comment type="caution">
    <text evidence="1">The sequence shown here is derived from an EMBL/GenBank/DDBJ whole genome shotgun (WGS) entry which is preliminary data.</text>
</comment>
<evidence type="ECO:0000313" key="1">
    <source>
        <dbReference type="EMBL" id="PVE48045.1"/>
    </source>
</evidence>
<sequence length="114" mass="12791">MRSILTLVLILIPGLAPAFEPVRDGGQFRHLIEGHALTRLGIRLEVRADGQITGRGMGRPVSGEWQWRDGYFCRTLFWGDTDLGADCQAVLRDGDELRFVTERGAGIHADFRLR</sequence>
<dbReference type="AlphaFoldDB" id="A0A2T7UTE9"/>
<dbReference type="OrthoDB" id="7874348at2"/>
<reference evidence="1 2" key="1">
    <citation type="journal article" date="2011" name="Syst. Appl. Microbiol.">
        <title>Defluviimonas denitrificans gen. nov., sp. nov., and Pararhodobacter aggregans gen. nov., sp. nov., non-phototrophic Rhodobacteraceae from the biofilter of a marine aquaculture.</title>
        <authorList>
            <person name="Foesel B.U."/>
            <person name="Drake H.L."/>
            <person name="Schramm A."/>
        </authorList>
    </citation>
    <scope>NUCLEOTIDE SEQUENCE [LARGE SCALE GENOMIC DNA]</scope>
    <source>
        <strain evidence="1 2">D1-19</strain>
    </source>
</reference>
<gene>
    <name evidence="1" type="ORF">DDE23_07860</name>
</gene>
<protein>
    <submittedName>
        <fullName evidence="1">Dihydrodipicolinate reductase</fullName>
    </submittedName>
</protein>
<dbReference type="Proteomes" id="UP000244810">
    <property type="component" value="Unassembled WGS sequence"/>
</dbReference>
<proteinExistence type="predicted"/>
<name>A0A2T7UTE9_9RHOB</name>
<dbReference type="RefSeq" id="WP_107751419.1">
    <property type="nucleotide sequence ID" value="NZ_QBKF01000004.1"/>
</dbReference>
<accession>A0A2T7UTE9</accession>
<keyword evidence="2" id="KW-1185">Reference proteome</keyword>
<evidence type="ECO:0000313" key="2">
    <source>
        <dbReference type="Proteomes" id="UP000244810"/>
    </source>
</evidence>
<organism evidence="1 2">
    <name type="scientific">Pararhodobacter aggregans</name>
    <dbReference type="NCBI Taxonomy" id="404875"/>
    <lineage>
        <taxon>Bacteria</taxon>
        <taxon>Pseudomonadati</taxon>
        <taxon>Pseudomonadota</taxon>
        <taxon>Alphaproteobacteria</taxon>
        <taxon>Rhodobacterales</taxon>
        <taxon>Paracoccaceae</taxon>
        <taxon>Pararhodobacter</taxon>
    </lineage>
</organism>